<dbReference type="PANTHER" id="PTHR23084:SF263">
    <property type="entry name" value="MORN REPEAT-CONTAINING PROTEIN 1"/>
    <property type="match status" value="1"/>
</dbReference>
<dbReference type="Proteomes" id="UP000785679">
    <property type="component" value="Unassembled WGS sequence"/>
</dbReference>
<evidence type="ECO:0000313" key="2">
    <source>
        <dbReference type="EMBL" id="TNV80465.1"/>
    </source>
</evidence>
<protein>
    <submittedName>
        <fullName evidence="2">Uncharacterized protein</fullName>
    </submittedName>
</protein>
<dbReference type="SUPFAM" id="SSF82185">
    <property type="entry name" value="Histone H3 K4-specific methyltransferase SET7/9 N-terminal domain"/>
    <property type="match status" value="1"/>
</dbReference>
<organism evidence="2 3">
    <name type="scientific">Halteria grandinella</name>
    <dbReference type="NCBI Taxonomy" id="5974"/>
    <lineage>
        <taxon>Eukaryota</taxon>
        <taxon>Sar</taxon>
        <taxon>Alveolata</taxon>
        <taxon>Ciliophora</taxon>
        <taxon>Intramacronucleata</taxon>
        <taxon>Spirotrichea</taxon>
        <taxon>Stichotrichia</taxon>
        <taxon>Sporadotrichida</taxon>
        <taxon>Halteriidae</taxon>
        <taxon>Halteria</taxon>
    </lineage>
</organism>
<dbReference type="InterPro" id="IPR003409">
    <property type="entry name" value="MORN"/>
</dbReference>
<dbReference type="Gene3D" id="2.20.110.10">
    <property type="entry name" value="Histone H3 K4-specific methyltransferase SET7/9 N-terminal domain"/>
    <property type="match status" value="1"/>
</dbReference>
<proteinExistence type="predicted"/>
<gene>
    <name evidence="2" type="ORF">FGO68_gene16597</name>
</gene>
<dbReference type="PANTHER" id="PTHR23084">
    <property type="entry name" value="PHOSPHATIDYLINOSITOL-4-PHOSPHATE 5-KINASE RELATED"/>
    <property type="match status" value="1"/>
</dbReference>
<evidence type="ECO:0000256" key="1">
    <source>
        <dbReference type="ARBA" id="ARBA00022737"/>
    </source>
</evidence>
<dbReference type="EMBL" id="RRYP01007481">
    <property type="protein sequence ID" value="TNV80465.1"/>
    <property type="molecule type" value="Genomic_DNA"/>
</dbReference>
<dbReference type="AlphaFoldDB" id="A0A8J8T3H9"/>
<dbReference type="SMART" id="SM00698">
    <property type="entry name" value="MORN"/>
    <property type="match status" value="3"/>
</dbReference>
<keyword evidence="3" id="KW-1185">Reference proteome</keyword>
<sequence>MIKRLKARENDSHPVAWSRFEGARDRHDLLDFVAGGIYYGQLVEGVREGYGVLYCTNSDGDQMLYECEWELGLPVSGRMKELFNGKWSKYEGRFDAHYSQTGVGTWSNEDGHKYQGQFLKGDRQGQGKYTWPDGQVYEGRWREGKKHGSGKLTYANGSFKIGEYVDDREVGRHQKYSKVGNLIVDTDYDK</sequence>
<reference evidence="2" key="1">
    <citation type="submission" date="2019-06" db="EMBL/GenBank/DDBJ databases">
        <authorList>
            <person name="Zheng W."/>
        </authorList>
    </citation>
    <scope>NUCLEOTIDE SEQUENCE</scope>
    <source>
        <strain evidence="2">QDHG01</strain>
    </source>
</reference>
<dbReference type="OrthoDB" id="423343at2759"/>
<keyword evidence="1" id="KW-0677">Repeat</keyword>
<dbReference type="Pfam" id="PF02493">
    <property type="entry name" value="MORN"/>
    <property type="match status" value="3"/>
</dbReference>
<accession>A0A8J8T3H9</accession>
<name>A0A8J8T3H9_HALGN</name>
<evidence type="ECO:0000313" key="3">
    <source>
        <dbReference type="Proteomes" id="UP000785679"/>
    </source>
</evidence>
<comment type="caution">
    <text evidence="2">The sequence shown here is derived from an EMBL/GenBank/DDBJ whole genome shotgun (WGS) entry which is preliminary data.</text>
</comment>